<feature type="transmembrane region" description="Helical" evidence="5">
    <location>
        <begin position="787"/>
        <end position="810"/>
    </location>
</feature>
<feature type="transmembrane region" description="Helical" evidence="5">
    <location>
        <begin position="725"/>
        <end position="744"/>
    </location>
</feature>
<feature type="transmembrane region" description="Helical" evidence="5">
    <location>
        <begin position="756"/>
        <end position="775"/>
    </location>
</feature>
<comment type="similarity">
    <text evidence="5">Belongs to the DHHC palmitoyltransferase family.</text>
</comment>
<comment type="catalytic activity">
    <reaction evidence="5">
        <text>L-cysteinyl-[protein] + hexadecanoyl-CoA = S-hexadecanoyl-L-cysteinyl-[protein] + CoA</text>
        <dbReference type="Rhea" id="RHEA:36683"/>
        <dbReference type="Rhea" id="RHEA-COMP:10131"/>
        <dbReference type="Rhea" id="RHEA-COMP:11032"/>
        <dbReference type="ChEBI" id="CHEBI:29950"/>
        <dbReference type="ChEBI" id="CHEBI:57287"/>
        <dbReference type="ChEBI" id="CHEBI:57379"/>
        <dbReference type="ChEBI" id="CHEBI:74151"/>
        <dbReference type="EC" id="2.3.1.225"/>
    </reaction>
</comment>
<feature type="transmembrane region" description="Helical" evidence="5">
    <location>
        <begin position="485"/>
        <end position="508"/>
    </location>
</feature>
<evidence type="ECO:0000256" key="5">
    <source>
        <dbReference type="RuleBase" id="RU079119"/>
    </source>
</evidence>
<comment type="caution">
    <text evidence="7">The sequence shown here is derived from an EMBL/GenBank/DDBJ whole genome shotgun (WGS) entry which is preliminary data.</text>
</comment>
<feature type="transmembrane region" description="Helical" evidence="5">
    <location>
        <begin position="665"/>
        <end position="688"/>
    </location>
</feature>
<feature type="transmembrane region" description="Helical" evidence="5">
    <location>
        <begin position="295"/>
        <end position="313"/>
    </location>
</feature>
<dbReference type="Pfam" id="PF10321">
    <property type="entry name" value="7TM_GPCR_Srt"/>
    <property type="match status" value="1"/>
</dbReference>
<evidence type="ECO:0000256" key="2">
    <source>
        <dbReference type="ARBA" id="ARBA00022692"/>
    </source>
</evidence>
<dbReference type="GO" id="GO:0019706">
    <property type="term" value="F:protein-cysteine S-palmitoyltransferase activity"/>
    <property type="evidence" value="ECO:0007669"/>
    <property type="project" value="UniProtKB-EC"/>
</dbReference>
<dbReference type="GO" id="GO:0016020">
    <property type="term" value="C:membrane"/>
    <property type="evidence" value="ECO:0007669"/>
    <property type="project" value="UniProtKB-SubCell"/>
</dbReference>
<feature type="transmembrane region" description="Helical" evidence="5">
    <location>
        <begin position="549"/>
        <end position="573"/>
    </location>
</feature>
<evidence type="ECO:0000256" key="3">
    <source>
        <dbReference type="ARBA" id="ARBA00022989"/>
    </source>
</evidence>
<name>A0AA39IPG5_9BILA</name>
<dbReference type="PANTHER" id="PTHR23021:SF11">
    <property type="entry name" value="SERPENTINE RECEPTOR, CLASS T"/>
    <property type="match status" value="1"/>
</dbReference>
<keyword evidence="5" id="KW-0808">Transferase</keyword>
<evidence type="ECO:0000313" key="7">
    <source>
        <dbReference type="EMBL" id="KAK0427214.1"/>
    </source>
</evidence>
<feature type="transmembrane region" description="Helical" evidence="5">
    <location>
        <begin position="621"/>
        <end position="644"/>
    </location>
</feature>
<dbReference type="PROSITE" id="PS50216">
    <property type="entry name" value="DHHC"/>
    <property type="match status" value="1"/>
</dbReference>
<organism evidence="7 8">
    <name type="scientific">Steinernema hermaphroditum</name>
    <dbReference type="NCBI Taxonomy" id="289476"/>
    <lineage>
        <taxon>Eukaryota</taxon>
        <taxon>Metazoa</taxon>
        <taxon>Ecdysozoa</taxon>
        <taxon>Nematoda</taxon>
        <taxon>Chromadorea</taxon>
        <taxon>Rhabditida</taxon>
        <taxon>Tylenchina</taxon>
        <taxon>Panagrolaimomorpha</taxon>
        <taxon>Strongyloidoidea</taxon>
        <taxon>Steinernematidae</taxon>
        <taxon>Steinernema</taxon>
    </lineage>
</organism>
<comment type="domain">
    <text evidence="5">The DHHC domain is required for palmitoyltransferase activity.</text>
</comment>
<dbReference type="Pfam" id="PF01529">
    <property type="entry name" value="DHHC"/>
    <property type="match status" value="1"/>
</dbReference>
<evidence type="ECO:0000256" key="1">
    <source>
        <dbReference type="ARBA" id="ARBA00004141"/>
    </source>
</evidence>
<dbReference type="EMBL" id="JAUCMV010000001">
    <property type="protein sequence ID" value="KAK0427214.1"/>
    <property type="molecule type" value="Genomic_DNA"/>
</dbReference>
<keyword evidence="4 5" id="KW-0472">Membrane</keyword>
<keyword evidence="8" id="KW-1185">Reference proteome</keyword>
<comment type="caution">
    <text evidence="5">Lacks conserved residue(s) required for the propagation of feature annotation.</text>
</comment>
<keyword evidence="3 5" id="KW-1133">Transmembrane helix</keyword>
<gene>
    <name evidence="7" type="ORF">QR680_010115</name>
</gene>
<feature type="transmembrane region" description="Helical" evidence="5">
    <location>
        <begin position="49"/>
        <end position="69"/>
    </location>
</feature>
<dbReference type="EC" id="2.3.1.225" evidence="5"/>
<evidence type="ECO:0000313" key="8">
    <source>
        <dbReference type="Proteomes" id="UP001175271"/>
    </source>
</evidence>
<feature type="domain" description="GOLD" evidence="6">
    <location>
        <begin position="334"/>
        <end position="515"/>
    </location>
</feature>
<evidence type="ECO:0000256" key="4">
    <source>
        <dbReference type="ARBA" id="ARBA00023136"/>
    </source>
</evidence>
<feature type="transmembrane region" description="Helical" evidence="5">
    <location>
        <begin position="20"/>
        <end position="43"/>
    </location>
</feature>
<feature type="transmembrane region" description="Helical" evidence="5">
    <location>
        <begin position="585"/>
        <end position="609"/>
    </location>
</feature>
<keyword evidence="2 5" id="KW-0812">Transmembrane</keyword>
<dbReference type="Pfam" id="PF01105">
    <property type="entry name" value="EMP24_GP25L"/>
    <property type="match status" value="1"/>
</dbReference>
<feature type="transmembrane region" description="Helical" evidence="5">
    <location>
        <begin position="193"/>
        <end position="217"/>
    </location>
</feature>
<dbReference type="SUPFAM" id="SSF81321">
    <property type="entry name" value="Family A G protein-coupled receptor-like"/>
    <property type="match status" value="1"/>
</dbReference>
<sequence>MRIHVSSSMDKFCERLCSKLVVAVVSLLIISVFLTVYFVFVPFEYYHKGLYHFLFLFVFGIYLFVNVLYHYYQSCFKSPGFAPKVSGSPLCWQCGHYKPSNAHHCTECNRCVLRMDHHCVFIGQCVGLYNHRHFFQFVGFLGLSCLTAVLSGTNTFWYNVAMIPLNNNELAFCNVVSDDYFLKSLICWDRRGLIVTQLVVCTYSLCLTGMGVGFLFFTWNAILISADTTHVDSTKNGTWTAMFRSMKNFSNVRQNWASFLGLNSRRRSFFWHILLPSSHAPIVGDPSIEKRLSTSMLRLLVLLLIPLVIFLHNGDALTINSHMGSLGGDRIGSILNFDISSKSEMHCFYETIKDRANLRMRATAVNGASNEVHMRISSPNEIFSEWFQGVGKVEYMGEATEGGDYEFCVTSKVNYGDLRINVELFSYVQDDIQKAVQEHVASNAIRDDMTKRIDQLFNNTWTSFYAMRYSNLMIRRDEAAQESNLFIIDVMSSVQTALFLIVAVSQVYTVRKMFKMEVYLFRPEEYERHYNCSHMNHSQWTEFATARPILGGICIATGSINIMAYVLCLSVIRKPKFFQYSCFKIMFFLGLLDTTCILFNSFLTGYFHITGTVFCLAPNLQYITGCILVGCWFGECCGCALLAFNRCIDFVLPKYSAFLFDNRRTYLWIVVMYLYVLFAIFFVIPVILNSAAIMWTFDAFLIFPKDVVPVDHGYFVAKTNDYNNYVLIGAMVLSYIVLIVAIGIKGKGTNQSKAQAQVLTVASLICGLNFVPGFTFLLLETIPVTGFLLYFCLFTWQMGNGGGGIILFLFNRSIRFEVLRLFRGYPHRISSTFTTPQMRSNRIATVNNFVK</sequence>
<comment type="subcellular location">
    <subcellularLocation>
        <location evidence="1">Membrane</location>
        <topology evidence="1">Multi-pass membrane protein</topology>
    </subcellularLocation>
</comment>
<dbReference type="AlphaFoldDB" id="A0AA39IPG5"/>
<evidence type="ECO:0000259" key="6">
    <source>
        <dbReference type="SMART" id="SM01190"/>
    </source>
</evidence>
<dbReference type="InterPro" id="IPR009038">
    <property type="entry name" value="GOLD_dom"/>
</dbReference>
<protein>
    <recommendedName>
        <fullName evidence="5">Palmitoyltransferase</fullName>
        <ecNumber evidence="5">2.3.1.225</ecNumber>
    </recommendedName>
</protein>
<dbReference type="InterPro" id="IPR019425">
    <property type="entry name" value="7TM_GPCR_serpentine_rcpt_Srt"/>
</dbReference>
<dbReference type="Proteomes" id="UP001175271">
    <property type="component" value="Unassembled WGS sequence"/>
</dbReference>
<accession>A0AA39IPG5</accession>
<keyword evidence="5" id="KW-0012">Acyltransferase</keyword>
<dbReference type="PANTHER" id="PTHR23021">
    <property type="entry name" value="SERPENTINE RECEPTOR, CLASS T"/>
    <property type="match status" value="1"/>
</dbReference>
<proteinExistence type="inferred from homology"/>
<dbReference type="SMART" id="SM01190">
    <property type="entry name" value="EMP24_GP25L"/>
    <property type="match status" value="1"/>
</dbReference>
<reference evidence="7" key="1">
    <citation type="submission" date="2023-06" db="EMBL/GenBank/DDBJ databases">
        <title>Genomic analysis of the entomopathogenic nematode Steinernema hermaphroditum.</title>
        <authorList>
            <person name="Schwarz E.M."/>
            <person name="Heppert J.K."/>
            <person name="Baniya A."/>
            <person name="Schwartz H.T."/>
            <person name="Tan C.-H."/>
            <person name="Antoshechkin I."/>
            <person name="Sternberg P.W."/>
            <person name="Goodrich-Blair H."/>
            <person name="Dillman A.R."/>
        </authorList>
    </citation>
    <scope>NUCLEOTIDE SEQUENCE</scope>
    <source>
        <strain evidence="7">PS9179</strain>
        <tissue evidence="7">Whole animal</tissue>
    </source>
</reference>
<dbReference type="InterPro" id="IPR001594">
    <property type="entry name" value="Palmitoyltrfase_DHHC"/>
</dbReference>